<protein>
    <submittedName>
        <fullName evidence="2">Uncharacterized protein</fullName>
    </submittedName>
</protein>
<feature type="transmembrane region" description="Helical" evidence="1">
    <location>
        <begin position="7"/>
        <end position="24"/>
    </location>
</feature>
<dbReference type="AlphaFoldDB" id="A0A4Q0P654"/>
<evidence type="ECO:0000256" key="1">
    <source>
        <dbReference type="SAM" id="Phobius"/>
    </source>
</evidence>
<keyword evidence="1" id="KW-0812">Transmembrane</keyword>
<feature type="transmembrane region" description="Helical" evidence="1">
    <location>
        <begin position="77"/>
        <end position="94"/>
    </location>
</feature>
<dbReference type="EMBL" id="QOVM01000006">
    <property type="protein sequence ID" value="RXG21129.1"/>
    <property type="molecule type" value="Genomic_DNA"/>
</dbReference>
<keyword evidence="3" id="KW-1185">Reference proteome</keyword>
<feature type="transmembrane region" description="Helical" evidence="1">
    <location>
        <begin position="30"/>
        <end position="46"/>
    </location>
</feature>
<gene>
    <name evidence="2" type="ORF">DSM00_2646</name>
</gene>
<organism evidence="2 3">
    <name type="scientific">Leeuwenhoekiella aequorea</name>
    <dbReference type="NCBI Taxonomy" id="283736"/>
    <lineage>
        <taxon>Bacteria</taxon>
        <taxon>Pseudomonadati</taxon>
        <taxon>Bacteroidota</taxon>
        <taxon>Flavobacteriia</taxon>
        <taxon>Flavobacteriales</taxon>
        <taxon>Flavobacteriaceae</taxon>
        <taxon>Leeuwenhoekiella</taxon>
    </lineage>
</organism>
<name>A0A4Q0P654_9FLAO</name>
<evidence type="ECO:0000313" key="2">
    <source>
        <dbReference type="EMBL" id="RXG21129.1"/>
    </source>
</evidence>
<reference evidence="2 3" key="1">
    <citation type="submission" date="2018-07" db="EMBL/GenBank/DDBJ databases">
        <title>Leeuwenhoekiella genomics.</title>
        <authorList>
            <person name="Tahon G."/>
            <person name="Willems A."/>
        </authorList>
    </citation>
    <scope>NUCLEOTIDE SEQUENCE [LARGE SCALE GENOMIC DNA]</scope>
    <source>
        <strain evidence="2 3">LMG 22550</strain>
    </source>
</reference>
<comment type="caution">
    <text evidence="2">The sequence shown here is derived from an EMBL/GenBank/DDBJ whole genome shotgun (WGS) entry which is preliminary data.</text>
</comment>
<keyword evidence="1" id="KW-1133">Transmembrane helix</keyword>
<keyword evidence="1" id="KW-0472">Membrane</keyword>
<sequence>MNHNKLFITVFIFGMLISILINYFNFQIGYFFITLSMTLMTSILIVKELKVIVKYSLAYMFNLKTDFFDKNIERPRLFTYIVFGALSVFIIIQYHHLSKDLSITRYFSTLFFQIFLVCNFFLLFTWLENFKKTFIPKAQKKKLARNAKLYEIKWTREQLKLIYENLNDKNLIELINEDSDEIDYRLFINILNNGTIPETPAFKLNMNNIKTKYFFDQLKYNSDDFTLDMFLEIFDNINKKSTRNSIEVSYTNARIKIDKKIESIFQKVKTKKD</sequence>
<dbReference type="Proteomes" id="UP000289238">
    <property type="component" value="Unassembled WGS sequence"/>
</dbReference>
<feature type="transmembrane region" description="Helical" evidence="1">
    <location>
        <begin position="106"/>
        <end position="127"/>
    </location>
</feature>
<evidence type="ECO:0000313" key="3">
    <source>
        <dbReference type="Proteomes" id="UP000289238"/>
    </source>
</evidence>
<accession>A0A4Q0P654</accession>
<proteinExistence type="predicted"/>